<dbReference type="NCBIfam" id="TIGR00756">
    <property type="entry name" value="PPR"/>
    <property type="match status" value="1"/>
</dbReference>
<comment type="caution">
    <text evidence="4">The sequence shown here is derived from an EMBL/GenBank/DDBJ whole genome shotgun (WGS) entry which is preliminary data.</text>
</comment>
<dbReference type="PROSITE" id="PS51375">
    <property type="entry name" value="PPR"/>
    <property type="match status" value="2"/>
</dbReference>
<evidence type="ECO:0000313" key="4">
    <source>
        <dbReference type="EMBL" id="KAF6137152.1"/>
    </source>
</evidence>
<keyword evidence="5" id="KW-1185">Reference proteome</keyword>
<evidence type="ECO:0000256" key="1">
    <source>
        <dbReference type="ARBA" id="ARBA00022737"/>
    </source>
</evidence>
<organism evidence="4 5">
    <name type="scientific">Kingdonia uniflora</name>
    <dbReference type="NCBI Taxonomy" id="39325"/>
    <lineage>
        <taxon>Eukaryota</taxon>
        <taxon>Viridiplantae</taxon>
        <taxon>Streptophyta</taxon>
        <taxon>Embryophyta</taxon>
        <taxon>Tracheophyta</taxon>
        <taxon>Spermatophyta</taxon>
        <taxon>Magnoliopsida</taxon>
        <taxon>Ranunculales</taxon>
        <taxon>Circaeasteraceae</taxon>
        <taxon>Kingdonia</taxon>
    </lineage>
</organism>
<name>A0A7J7L3K5_9MAGN</name>
<dbReference type="InterPro" id="IPR011990">
    <property type="entry name" value="TPR-like_helical_dom_sf"/>
</dbReference>
<dbReference type="InterPro" id="IPR044578">
    <property type="entry name" value="BIR6-like"/>
</dbReference>
<dbReference type="Gene3D" id="1.25.40.10">
    <property type="entry name" value="Tetratricopeptide repeat domain"/>
    <property type="match status" value="3"/>
</dbReference>
<feature type="domain" description="Pentatricopeptide repeat-containing protein-mitochondrial" evidence="3">
    <location>
        <begin position="293"/>
        <end position="419"/>
    </location>
</feature>
<dbReference type="PANTHER" id="PTHR47003:SF2">
    <property type="entry name" value="OS01G0970900 PROTEIN"/>
    <property type="match status" value="1"/>
</dbReference>
<reference evidence="4 5" key="1">
    <citation type="journal article" date="2020" name="IScience">
        <title>Genome Sequencing of the Endangered Kingdonia uniflora (Circaeasteraceae, Ranunculales) Reveals Potential Mechanisms of Evolutionary Specialization.</title>
        <authorList>
            <person name="Sun Y."/>
            <person name="Deng T."/>
            <person name="Zhang A."/>
            <person name="Moore M.J."/>
            <person name="Landis J.B."/>
            <person name="Lin N."/>
            <person name="Zhang H."/>
            <person name="Zhang X."/>
            <person name="Huang J."/>
            <person name="Zhang X."/>
            <person name="Sun H."/>
            <person name="Wang H."/>
        </authorList>
    </citation>
    <scope>NUCLEOTIDE SEQUENCE [LARGE SCALE GENOMIC DNA]</scope>
    <source>
        <strain evidence="4">TB1705</strain>
        <tissue evidence="4">Leaf</tissue>
    </source>
</reference>
<protein>
    <recommendedName>
        <fullName evidence="3">Pentatricopeptide repeat-containing protein-mitochondrial domain-containing protein</fullName>
    </recommendedName>
</protein>
<dbReference type="PANTHER" id="PTHR47003">
    <property type="entry name" value="OS01G0970900 PROTEIN"/>
    <property type="match status" value="1"/>
</dbReference>
<proteinExistence type="predicted"/>
<dbReference type="EMBL" id="JACGCM010002660">
    <property type="protein sequence ID" value="KAF6137152.1"/>
    <property type="molecule type" value="Genomic_DNA"/>
</dbReference>
<dbReference type="InterPro" id="IPR002885">
    <property type="entry name" value="PPR_rpt"/>
</dbReference>
<feature type="repeat" description="PPR" evidence="2">
    <location>
        <begin position="361"/>
        <end position="395"/>
    </location>
</feature>
<feature type="repeat" description="PPR" evidence="2">
    <location>
        <begin position="326"/>
        <end position="360"/>
    </location>
</feature>
<evidence type="ECO:0000256" key="2">
    <source>
        <dbReference type="PROSITE-ProRule" id="PRU00708"/>
    </source>
</evidence>
<keyword evidence="1" id="KW-0677">Repeat</keyword>
<sequence>MLKQPIISYNCFNVQQYLSFSSKPDSLVELVSTSEWSDELEQELGQSHPSLDHETVIYVLKKLEKNPKKAYEFYNWVYGKNGFKHSIPVYSLVLRILSQKESLEDFWTLITKLSDAGHHIDKRTGWSIFADFSKQKLSNDAVKLNKMVEESSVDTTVKSVVEVILGSDWNDQVKSKLSDLELSLSDNSVLSILWELREYPSKALEFFRWVEEIQEYKHNAVTYNAIVWVFGFKLCIEEFWKLVKETKSAGYDIDMDTYAKALKVFINKKKMKDTVELYELMMDSPYKPPIEDCSYILGKISLHGTTDLSLADRVIKKFEEAGNTLSKSEYDMMHRSFSNLGKFDEANKIMETMKIAGYAPDNVTFNQIVYGLCRAGKFEEACNTLDVMETQGNVPDLKMRTTLIQGLSKTGEIDKALACLTKTQETYSDSVADLVKVLVN</sequence>
<dbReference type="AlphaFoldDB" id="A0A7J7L3K5"/>
<dbReference type="GO" id="GO:0008380">
    <property type="term" value="P:RNA splicing"/>
    <property type="evidence" value="ECO:0007669"/>
    <property type="project" value="InterPro"/>
</dbReference>
<dbReference type="OrthoDB" id="185373at2759"/>
<evidence type="ECO:0000259" key="3">
    <source>
        <dbReference type="Pfam" id="PF23276"/>
    </source>
</evidence>
<evidence type="ECO:0000313" key="5">
    <source>
        <dbReference type="Proteomes" id="UP000541444"/>
    </source>
</evidence>
<dbReference type="Pfam" id="PF23276">
    <property type="entry name" value="TPR_24"/>
    <property type="match status" value="1"/>
</dbReference>
<gene>
    <name evidence="4" type="ORF">GIB67_030916</name>
</gene>
<accession>A0A7J7L3K5</accession>
<dbReference type="InterPro" id="IPR057027">
    <property type="entry name" value="TPR_mt"/>
</dbReference>
<dbReference type="Proteomes" id="UP000541444">
    <property type="component" value="Unassembled WGS sequence"/>
</dbReference>